<accession>A0A845LCJ6</accession>
<dbReference type="EMBL" id="WXEX01000004">
    <property type="protein sequence ID" value="MZP42650.1"/>
    <property type="molecule type" value="Genomic_DNA"/>
</dbReference>
<dbReference type="AlphaFoldDB" id="A0A845LCJ6"/>
<sequence>MKAVVYPFSYRPAKRGESTMVEVYATLIARGRRKINQIPEQLRDAVLVVLNERGLDGEGNPVQNLTEQ</sequence>
<comment type="caution">
    <text evidence="1">The sequence shown here is derived from an EMBL/GenBank/DDBJ whole genome shotgun (WGS) entry which is preliminary data.</text>
</comment>
<evidence type="ECO:0000313" key="1">
    <source>
        <dbReference type="EMBL" id="MZP42650.1"/>
    </source>
</evidence>
<reference evidence="1 2" key="1">
    <citation type="submission" date="2020-01" db="EMBL/GenBank/DDBJ databases">
        <title>Whole genome sequence of Heliobacterium gestii DSM 11169.</title>
        <authorList>
            <person name="Kyndt J.A."/>
            <person name="Meyer T.E."/>
        </authorList>
    </citation>
    <scope>NUCLEOTIDE SEQUENCE [LARGE SCALE GENOMIC DNA]</scope>
    <source>
        <strain evidence="1 2">DSM 11169</strain>
    </source>
</reference>
<dbReference type="InterPro" id="IPR047907">
    <property type="entry name" value="CD1375-like"/>
</dbReference>
<gene>
    <name evidence="1" type="ORF">GTO89_06310</name>
</gene>
<proteinExistence type="predicted"/>
<dbReference type="Proteomes" id="UP000471031">
    <property type="component" value="Unassembled WGS sequence"/>
</dbReference>
<dbReference type="RefSeq" id="WP_161261205.1">
    <property type="nucleotide sequence ID" value="NZ_JAFBDC010000003.1"/>
</dbReference>
<dbReference type="OrthoDB" id="2086786at2"/>
<name>A0A845LCJ6_HELGE</name>
<protein>
    <submittedName>
        <fullName evidence="1">Uncharacterized protein</fullName>
    </submittedName>
</protein>
<keyword evidence="2" id="KW-1185">Reference proteome</keyword>
<organism evidence="1 2">
    <name type="scientific">Heliomicrobium gestii</name>
    <name type="common">Heliobacterium gestii</name>
    <dbReference type="NCBI Taxonomy" id="2699"/>
    <lineage>
        <taxon>Bacteria</taxon>
        <taxon>Bacillati</taxon>
        <taxon>Bacillota</taxon>
        <taxon>Clostridia</taxon>
        <taxon>Eubacteriales</taxon>
        <taxon>Heliobacteriaceae</taxon>
        <taxon>Heliomicrobium</taxon>
    </lineage>
</organism>
<dbReference type="NCBIfam" id="NF040910">
    <property type="entry name" value="CD1375_fam"/>
    <property type="match status" value="1"/>
</dbReference>
<evidence type="ECO:0000313" key="2">
    <source>
        <dbReference type="Proteomes" id="UP000471031"/>
    </source>
</evidence>